<name>A0A2N8KDM1_9BURK</name>
<organism evidence="1 2">
    <name type="scientific">Achromobacter pulmonis</name>
    <dbReference type="NCBI Taxonomy" id="1389932"/>
    <lineage>
        <taxon>Bacteria</taxon>
        <taxon>Pseudomonadati</taxon>
        <taxon>Pseudomonadota</taxon>
        <taxon>Betaproteobacteria</taxon>
        <taxon>Burkholderiales</taxon>
        <taxon>Alcaligenaceae</taxon>
        <taxon>Achromobacter</taxon>
    </lineage>
</organism>
<proteinExistence type="predicted"/>
<sequence>MADAAVVLYNEAGNLIVDSRNVNMFLRYSGVTGADRYNNIFVNCIDPVLFFRPVSEFGGVVAMARNGNEVLYRFRGQCEYYVFDRPWQTGGPIDIWAQDGTHIFMSTARPMDVLQTIDLPNYFDAYRQAYRDGWDYAGLPASKYAYNVSFTRQGYDCMPQAGGGWSCFLCLEHIYARSNGLHVAFPEYGMRFFGWAPLFANVFTSYAGACPVSFIDVTGWL</sequence>
<evidence type="ECO:0000313" key="1">
    <source>
        <dbReference type="EMBL" id="PND31543.1"/>
    </source>
</evidence>
<reference evidence="1 2" key="1">
    <citation type="submission" date="2018-01" db="EMBL/GenBank/DDBJ databases">
        <title>The draft genome of an aniline degradation strain ANB-1.</title>
        <authorList>
            <person name="Zhang L."/>
            <person name="Jiang J."/>
        </authorList>
    </citation>
    <scope>NUCLEOTIDE SEQUENCE [LARGE SCALE GENOMIC DNA]</scope>
    <source>
        <strain evidence="1 2">ANB-1</strain>
    </source>
</reference>
<comment type="caution">
    <text evidence="1">The sequence shown here is derived from an EMBL/GenBank/DDBJ whole genome shotgun (WGS) entry which is preliminary data.</text>
</comment>
<keyword evidence="2" id="KW-1185">Reference proteome</keyword>
<dbReference type="AlphaFoldDB" id="A0A2N8KDM1"/>
<gene>
    <name evidence="1" type="ORF">C1I89_22140</name>
</gene>
<dbReference type="EMBL" id="POQS01000006">
    <property type="protein sequence ID" value="PND31543.1"/>
    <property type="molecule type" value="Genomic_DNA"/>
</dbReference>
<dbReference type="RefSeq" id="WP_146196930.1">
    <property type="nucleotide sequence ID" value="NZ_POQS01000006.1"/>
</dbReference>
<accession>A0A2N8KDM1</accession>
<protein>
    <submittedName>
        <fullName evidence="1">Uncharacterized protein</fullName>
    </submittedName>
</protein>
<evidence type="ECO:0000313" key="2">
    <source>
        <dbReference type="Proteomes" id="UP000235994"/>
    </source>
</evidence>
<dbReference type="Proteomes" id="UP000235994">
    <property type="component" value="Unassembled WGS sequence"/>
</dbReference>